<dbReference type="HOGENOM" id="CLU_012171_1_0_1"/>
<sequence>MTPTYSGVFALINSTHKKASMRSSDELELEEVQDATTDKNKEERSGNHGSAEEKKMYDPLIRLFSFISTFGLAHSSRRFKRTNGMLKADEPHTFGFPSVSPDITLAVEGVDASNSRKWLDRDGFGEVKPTKKQGPKRSTAGTIPPIVTQCADYARLFMSARPFMLFCVGILIFGTEFCIGIFDRDGITFSPIYDMFERPDVLVRVVRSLACDLSIEELGSDPTVSVLTDDETQTLTGQKKYPSAIVTSVGNDPRKWFPGLAGFPITVQNLRSAVPQPIPGDDDDPTPVLHRLLLGTLGRPMWEYRSDRELLTGFHDALIAHRNLYDRGILHRDISAGNILLIEAQNAPIRGFLSDLEFARVKSPNMRTREVRVRSDISPQPKYNERGQIYAMTEPTTREYTKFESTVTLKRGAGMTGTAQFMAREILESDSTGKSVVHGVAHDVESYIWVLSYCVMRSLLLRAGRRSAPQDAQAQCKEFRKIFARAFGQTTPRFIAIERTALAFTLKFPSLSDIDRIIARFMSDALVALFIDFQILLQYAEAIVNPTPLTHDAVLGAVDKAIASL</sequence>
<dbReference type="InterPro" id="IPR000719">
    <property type="entry name" value="Prot_kinase_dom"/>
</dbReference>
<dbReference type="EMBL" id="KL142388">
    <property type="protein sequence ID" value="KDR72581.1"/>
    <property type="molecule type" value="Genomic_DNA"/>
</dbReference>
<dbReference type="InterPro" id="IPR040976">
    <property type="entry name" value="Pkinase_fungal"/>
</dbReference>
<dbReference type="OrthoDB" id="3271139at2759"/>
<dbReference type="Gene3D" id="1.10.510.10">
    <property type="entry name" value="Transferase(Phosphotransferase) domain 1"/>
    <property type="match status" value="1"/>
</dbReference>
<dbReference type="InterPro" id="IPR008266">
    <property type="entry name" value="Tyr_kinase_AS"/>
</dbReference>
<keyword evidence="4" id="KW-1185">Reference proteome</keyword>
<gene>
    <name evidence="3" type="ORF">GALMADRAFT_1343166</name>
</gene>
<accession>A0A067SNV4</accession>
<dbReference type="PROSITE" id="PS50011">
    <property type="entry name" value="PROTEIN_KINASE_DOM"/>
    <property type="match status" value="1"/>
</dbReference>
<reference evidence="4" key="1">
    <citation type="journal article" date="2014" name="Proc. Natl. Acad. Sci. U.S.A.">
        <title>Extensive sampling of basidiomycete genomes demonstrates inadequacy of the white-rot/brown-rot paradigm for wood decay fungi.</title>
        <authorList>
            <person name="Riley R."/>
            <person name="Salamov A.A."/>
            <person name="Brown D.W."/>
            <person name="Nagy L.G."/>
            <person name="Floudas D."/>
            <person name="Held B.W."/>
            <person name="Levasseur A."/>
            <person name="Lombard V."/>
            <person name="Morin E."/>
            <person name="Otillar R."/>
            <person name="Lindquist E.A."/>
            <person name="Sun H."/>
            <person name="LaButti K.M."/>
            <person name="Schmutz J."/>
            <person name="Jabbour D."/>
            <person name="Luo H."/>
            <person name="Baker S.E."/>
            <person name="Pisabarro A.G."/>
            <person name="Walton J.D."/>
            <person name="Blanchette R.A."/>
            <person name="Henrissat B."/>
            <person name="Martin F."/>
            <person name="Cullen D."/>
            <person name="Hibbett D.S."/>
            <person name="Grigoriev I.V."/>
        </authorList>
    </citation>
    <scope>NUCLEOTIDE SEQUENCE [LARGE SCALE GENOMIC DNA]</scope>
    <source>
        <strain evidence="4">CBS 339.88</strain>
    </source>
</reference>
<dbReference type="PANTHER" id="PTHR38248:SF2">
    <property type="entry name" value="FUNK1 11"/>
    <property type="match status" value="1"/>
</dbReference>
<evidence type="ECO:0000313" key="4">
    <source>
        <dbReference type="Proteomes" id="UP000027222"/>
    </source>
</evidence>
<dbReference type="PROSITE" id="PS00109">
    <property type="entry name" value="PROTEIN_KINASE_TYR"/>
    <property type="match status" value="1"/>
</dbReference>
<dbReference type="Pfam" id="PF17667">
    <property type="entry name" value="Pkinase_fungal"/>
    <property type="match status" value="3"/>
</dbReference>
<name>A0A067SNV4_GALM3</name>
<dbReference type="STRING" id="685588.A0A067SNV4"/>
<dbReference type="AlphaFoldDB" id="A0A067SNV4"/>
<dbReference type="InterPro" id="IPR011009">
    <property type="entry name" value="Kinase-like_dom_sf"/>
</dbReference>
<dbReference type="SUPFAM" id="SSF56112">
    <property type="entry name" value="Protein kinase-like (PK-like)"/>
    <property type="match status" value="1"/>
</dbReference>
<feature type="region of interest" description="Disordered" evidence="1">
    <location>
        <begin position="20"/>
        <end position="52"/>
    </location>
</feature>
<protein>
    <recommendedName>
        <fullName evidence="2">Protein kinase domain-containing protein</fullName>
    </recommendedName>
</protein>
<feature type="domain" description="Protein kinase" evidence="2">
    <location>
        <begin position="113"/>
        <end position="565"/>
    </location>
</feature>
<evidence type="ECO:0000259" key="2">
    <source>
        <dbReference type="PROSITE" id="PS50011"/>
    </source>
</evidence>
<dbReference type="PANTHER" id="PTHR38248">
    <property type="entry name" value="FUNK1 6"/>
    <property type="match status" value="1"/>
</dbReference>
<dbReference type="GO" id="GO:0004672">
    <property type="term" value="F:protein kinase activity"/>
    <property type="evidence" value="ECO:0007669"/>
    <property type="project" value="InterPro"/>
</dbReference>
<organism evidence="3 4">
    <name type="scientific">Galerina marginata (strain CBS 339.88)</name>
    <dbReference type="NCBI Taxonomy" id="685588"/>
    <lineage>
        <taxon>Eukaryota</taxon>
        <taxon>Fungi</taxon>
        <taxon>Dikarya</taxon>
        <taxon>Basidiomycota</taxon>
        <taxon>Agaricomycotina</taxon>
        <taxon>Agaricomycetes</taxon>
        <taxon>Agaricomycetidae</taxon>
        <taxon>Agaricales</taxon>
        <taxon>Agaricineae</taxon>
        <taxon>Strophariaceae</taxon>
        <taxon>Galerina</taxon>
    </lineage>
</organism>
<proteinExistence type="predicted"/>
<feature type="compositionally biased region" description="Basic and acidic residues" evidence="1">
    <location>
        <begin position="36"/>
        <end position="52"/>
    </location>
</feature>
<dbReference type="Proteomes" id="UP000027222">
    <property type="component" value="Unassembled WGS sequence"/>
</dbReference>
<dbReference type="GO" id="GO:0005524">
    <property type="term" value="F:ATP binding"/>
    <property type="evidence" value="ECO:0007669"/>
    <property type="project" value="InterPro"/>
</dbReference>
<evidence type="ECO:0000313" key="3">
    <source>
        <dbReference type="EMBL" id="KDR72581.1"/>
    </source>
</evidence>
<evidence type="ECO:0000256" key="1">
    <source>
        <dbReference type="SAM" id="MobiDB-lite"/>
    </source>
</evidence>